<evidence type="ECO:0000256" key="7">
    <source>
        <dbReference type="PIRSR" id="PIRSR600175-1"/>
    </source>
</evidence>
<dbReference type="GO" id="GO:0005332">
    <property type="term" value="F:gamma-aminobutyric acid:sodium:chloride symporter activity"/>
    <property type="evidence" value="ECO:0007669"/>
    <property type="project" value="TreeGrafter"/>
</dbReference>
<keyword evidence="4" id="KW-0769">Symport</keyword>
<evidence type="ECO:0000256" key="5">
    <source>
        <dbReference type="ARBA" id="ARBA00022989"/>
    </source>
</evidence>
<keyword evidence="7" id="KW-0915">Sodium</keyword>
<dbReference type="Proteomes" id="UP000035642">
    <property type="component" value="Unassembled WGS sequence"/>
</dbReference>
<feature type="transmembrane region" description="Helical" evidence="8">
    <location>
        <begin position="85"/>
        <end position="106"/>
    </location>
</feature>
<sequence>MKNLPVQNYGLHLHISFFCHFFLQHFLLFALFSSATLLRFTDDQPISEYSSLKRGNWDNETEFRLSVVGLTVGLGSIWLDFGHLLGAFLLPYLVCVVFVGLPMMYLEMVVGQYTNTGPSMIFRHYIPALQVTNGYLRGILTTCKNHKKSIFKTYKMR</sequence>
<dbReference type="AlphaFoldDB" id="A0A0K0DK94"/>
<proteinExistence type="predicted"/>
<dbReference type="GO" id="GO:0005886">
    <property type="term" value="C:plasma membrane"/>
    <property type="evidence" value="ECO:0007669"/>
    <property type="project" value="TreeGrafter"/>
</dbReference>
<organism evidence="9 10">
    <name type="scientific">Angiostrongylus cantonensis</name>
    <name type="common">Rat lungworm</name>
    <dbReference type="NCBI Taxonomy" id="6313"/>
    <lineage>
        <taxon>Eukaryota</taxon>
        <taxon>Metazoa</taxon>
        <taxon>Ecdysozoa</taxon>
        <taxon>Nematoda</taxon>
        <taxon>Chromadorea</taxon>
        <taxon>Rhabditida</taxon>
        <taxon>Rhabditina</taxon>
        <taxon>Rhabditomorpha</taxon>
        <taxon>Strongyloidea</taxon>
        <taxon>Metastrongylidae</taxon>
        <taxon>Angiostrongylus</taxon>
    </lineage>
</organism>
<dbReference type="WBParaSite" id="ACAC_0001191101-mRNA-1">
    <property type="protein sequence ID" value="ACAC_0001191101-mRNA-1"/>
    <property type="gene ID" value="ACAC_0001191101"/>
</dbReference>
<evidence type="ECO:0000256" key="1">
    <source>
        <dbReference type="ARBA" id="ARBA00004141"/>
    </source>
</evidence>
<evidence type="ECO:0000256" key="4">
    <source>
        <dbReference type="ARBA" id="ARBA00022847"/>
    </source>
</evidence>
<protein>
    <submittedName>
        <fullName evidence="10">Aa_trans domain-containing protein</fullName>
    </submittedName>
</protein>
<name>A0A0K0DK94_ANGCA</name>
<comment type="subcellular location">
    <subcellularLocation>
        <location evidence="1">Membrane</location>
        <topology evidence="1">Multi-pass membrane protein</topology>
    </subcellularLocation>
</comment>
<dbReference type="PROSITE" id="PS50267">
    <property type="entry name" value="NA_NEUROTRAN_SYMP_3"/>
    <property type="match status" value="1"/>
</dbReference>
<evidence type="ECO:0000313" key="9">
    <source>
        <dbReference type="Proteomes" id="UP000035642"/>
    </source>
</evidence>
<evidence type="ECO:0000256" key="6">
    <source>
        <dbReference type="ARBA" id="ARBA00023136"/>
    </source>
</evidence>
<dbReference type="InterPro" id="IPR037272">
    <property type="entry name" value="SNS_sf"/>
</dbReference>
<evidence type="ECO:0000256" key="2">
    <source>
        <dbReference type="ARBA" id="ARBA00022448"/>
    </source>
</evidence>
<dbReference type="SUPFAM" id="SSF161070">
    <property type="entry name" value="SNF-like"/>
    <property type="match status" value="1"/>
</dbReference>
<feature type="binding site" evidence="7">
    <location>
        <position position="69"/>
    </location>
    <ligand>
        <name>Na(+)</name>
        <dbReference type="ChEBI" id="CHEBI:29101"/>
        <label>1</label>
    </ligand>
</feature>
<feature type="binding site" evidence="7">
    <location>
        <position position="72"/>
    </location>
    <ligand>
        <name>Na(+)</name>
        <dbReference type="ChEBI" id="CHEBI:29101"/>
        <label>1</label>
    </ligand>
</feature>
<keyword evidence="6 8" id="KW-0472">Membrane</keyword>
<dbReference type="GO" id="GO:0046872">
    <property type="term" value="F:metal ion binding"/>
    <property type="evidence" value="ECO:0007669"/>
    <property type="project" value="UniProtKB-KW"/>
</dbReference>
<dbReference type="PANTHER" id="PTHR11616:SF326">
    <property type="entry name" value="SODIUM-DEPENDENT TRANSPORTER SNF-5"/>
    <property type="match status" value="1"/>
</dbReference>
<dbReference type="Pfam" id="PF00209">
    <property type="entry name" value="SNF"/>
    <property type="match status" value="1"/>
</dbReference>
<keyword evidence="3 8" id="KW-0812">Transmembrane</keyword>
<dbReference type="PANTHER" id="PTHR11616">
    <property type="entry name" value="SODIUM/CHLORIDE DEPENDENT TRANSPORTER"/>
    <property type="match status" value="1"/>
</dbReference>
<evidence type="ECO:0000256" key="8">
    <source>
        <dbReference type="SAM" id="Phobius"/>
    </source>
</evidence>
<dbReference type="STRING" id="6313.A0A0K0DK94"/>
<feature type="transmembrane region" description="Helical" evidence="8">
    <location>
        <begin position="15"/>
        <end position="40"/>
    </location>
</feature>
<keyword evidence="5 8" id="KW-1133">Transmembrane helix</keyword>
<keyword evidence="2" id="KW-0813">Transport</keyword>
<dbReference type="InterPro" id="IPR000175">
    <property type="entry name" value="Na/ntran_symport"/>
</dbReference>
<keyword evidence="7" id="KW-0479">Metal-binding</keyword>
<reference evidence="10" key="2">
    <citation type="submission" date="2017-02" db="UniProtKB">
        <authorList>
            <consortium name="WormBaseParasite"/>
        </authorList>
    </citation>
    <scope>IDENTIFICATION</scope>
</reference>
<keyword evidence="9" id="KW-1185">Reference proteome</keyword>
<reference evidence="9" key="1">
    <citation type="submission" date="2012-09" db="EMBL/GenBank/DDBJ databases">
        <authorList>
            <person name="Martin A.A."/>
        </authorList>
    </citation>
    <scope>NUCLEOTIDE SEQUENCE</scope>
</reference>
<accession>A0A0K0DK94</accession>
<evidence type="ECO:0000256" key="3">
    <source>
        <dbReference type="ARBA" id="ARBA00022692"/>
    </source>
</evidence>
<evidence type="ECO:0000313" key="10">
    <source>
        <dbReference type="WBParaSite" id="ACAC_0001191101-mRNA-1"/>
    </source>
</evidence>
<dbReference type="GO" id="GO:0043005">
    <property type="term" value="C:neuron projection"/>
    <property type="evidence" value="ECO:0007669"/>
    <property type="project" value="TreeGrafter"/>
</dbReference>